<proteinExistence type="predicted"/>
<reference evidence="1" key="1">
    <citation type="submission" date="2020-05" db="EMBL/GenBank/DDBJ databases">
        <authorList>
            <person name="Chiriac C."/>
            <person name="Salcher M."/>
            <person name="Ghai R."/>
            <person name="Kavagutti S V."/>
        </authorList>
    </citation>
    <scope>NUCLEOTIDE SEQUENCE</scope>
</reference>
<sequence length="631" mass="66538">MLPLEPSFGSQTEYSDSYTVQIDNYDSAFQWAVSVTSGTASIDSSGLITVSNPVGASMITVTTNRNRYPEGSASNAYASLTGNRANAVWQSMPGNASSNVFNGGSIFDVAINPVNGDIYVGGSFTNVNGDPAADYIMRFDGTQWLSVPGGFSNGSGEGSNGIFALAFDATGKLYAGGKFANAGGDANADNLAQWDGTSWSAVGQTSFNGSLRAIEILGDGRVLVGGQFTAAAGITGANYIAAWNGSAWSKIGTTVLTGYVRSMTHSRNGGIYIGGFFTNVGGDSDADNVVQLINGDWARVGVPPTGENVAVSIAVDDSTSTDKLYIGGYFYSDEMSRRLLKWDGQTWTAPDIGLNGDVRALTYSRNYGLFLGGWFTKSANNRFGSGLGLLVNDVLYGIGDSNNNGTGMEGALRNDVYSLALTSDNQIIAAGEFTSVAGVAYTNRIARTASWTPPVNLLPTETSTPNASDTSTTIANAQAIREAEIRKQAKIDSAFASITKTLKAGETFTVALAQEAELACFTSANIGYANSALLSASVESRTAKTFIDGISKRLCILNDLTSARPQTNSVRQMVDYGVMPANTYKPSLTLKALRKLPLASRSTYADIQVAIAKIQSEFLAKKKLLDARLKR</sequence>
<dbReference type="InterPro" id="IPR011048">
    <property type="entry name" value="Haem_d1_sf"/>
</dbReference>
<dbReference type="InterPro" id="IPR013431">
    <property type="entry name" value="Delta_60_rpt"/>
</dbReference>
<protein>
    <submittedName>
        <fullName evidence="1">Unannotated protein</fullName>
    </submittedName>
</protein>
<dbReference type="EMBL" id="CAFBLZ010000061">
    <property type="protein sequence ID" value="CAB4886333.1"/>
    <property type="molecule type" value="Genomic_DNA"/>
</dbReference>
<accession>A0A6J7F495</accession>
<gene>
    <name evidence="1" type="ORF">UFOPK3482_00773</name>
</gene>
<dbReference type="SUPFAM" id="SSF51004">
    <property type="entry name" value="C-terminal (heme d1) domain of cytochrome cd1-nitrite reductase"/>
    <property type="match status" value="1"/>
</dbReference>
<dbReference type="Pfam" id="PF17164">
    <property type="entry name" value="DUF5122"/>
    <property type="match status" value="1"/>
</dbReference>
<name>A0A6J7F495_9ZZZZ</name>
<dbReference type="AlphaFoldDB" id="A0A6J7F495"/>
<organism evidence="1">
    <name type="scientific">freshwater metagenome</name>
    <dbReference type="NCBI Taxonomy" id="449393"/>
    <lineage>
        <taxon>unclassified sequences</taxon>
        <taxon>metagenomes</taxon>
        <taxon>ecological metagenomes</taxon>
    </lineage>
</organism>
<evidence type="ECO:0000313" key="1">
    <source>
        <dbReference type="EMBL" id="CAB4886333.1"/>
    </source>
</evidence>